<dbReference type="Proteomes" id="UP001274830">
    <property type="component" value="Unassembled WGS sequence"/>
</dbReference>
<dbReference type="AlphaFoldDB" id="A0AAE0WXC4"/>
<evidence type="ECO:0000313" key="4">
    <source>
        <dbReference type="Proteomes" id="UP001274830"/>
    </source>
</evidence>
<keyword evidence="4" id="KW-1185">Reference proteome</keyword>
<feature type="coiled-coil region" evidence="1">
    <location>
        <begin position="462"/>
        <end position="489"/>
    </location>
</feature>
<feature type="region of interest" description="Disordered" evidence="2">
    <location>
        <begin position="549"/>
        <end position="577"/>
    </location>
</feature>
<organism evidence="3 4">
    <name type="scientific">Recurvomyces mirabilis</name>
    <dbReference type="NCBI Taxonomy" id="574656"/>
    <lineage>
        <taxon>Eukaryota</taxon>
        <taxon>Fungi</taxon>
        <taxon>Dikarya</taxon>
        <taxon>Ascomycota</taxon>
        <taxon>Pezizomycotina</taxon>
        <taxon>Dothideomycetes</taxon>
        <taxon>Dothideomycetidae</taxon>
        <taxon>Mycosphaerellales</taxon>
        <taxon>Teratosphaeriaceae</taxon>
        <taxon>Recurvomyces</taxon>
    </lineage>
</organism>
<dbReference type="EMBL" id="JAUTXT010000001">
    <property type="protein sequence ID" value="KAK3679688.1"/>
    <property type="molecule type" value="Genomic_DNA"/>
</dbReference>
<keyword evidence="1" id="KW-0175">Coiled coil</keyword>
<reference evidence="3" key="1">
    <citation type="submission" date="2023-07" db="EMBL/GenBank/DDBJ databases">
        <title>Black Yeasts Isolated from many extreme environments.</title>
        <authorList>
            <person name="Coleine C."/>
            <person name="Stajich J.E."/>
            <person name="Selbmann L."/>
        </authorList>
    </citation>
    <scope>NUCLEOTIDE SEQUENCE</scope>
    <source>
        <strain evidence="3">CCFEE 5485</strain>
    </source>
</reference>
<sequence length="586" mass="66164">MSGSDRNDDKSGFPSDVFRKMQEGHDKFMQEFHEEGQRFQHDIRTDNKSSRNNSNFFLSFKDFVDTNLNSLADSFRSLPNNIAELRAKMEAERERRKADDLEVWQRWTGLDDSPDHCAMLNERSSKETKDEATNATLMLLREAYRRNAHVDEDKIRRLYHDPASRGLDAFAAPMLSPGGACYYQSDSGYNAPSTAIFRFGPYDHRWLSIDWFKRSPYSPITLEATQQPDNSLWRAAFEDLLNAALDKPMHSEERIGARPRGEIQSTHTGPGLDWMLSLQCRGILPPQLPALYNSMFHKTAPKLGLVVQAESIMRHPDAQQLADEIATPAAPSGVVCGGQQGLVEQDLYEELDKEAVVEHKNPALLDYQQQLAQLEQQNRDRLLSAQQKQKVAAAAAAATSTTVGEEVGSGPGAAWKLYEDLDDVEVALCDAVERGDGLATLLKLSEWHRIHGTIADVTNLPESEVTQNIEELVYQLEALEQQREALGVSKLDNDTNRTHDAQKGSFAPLDVHEPKQKVDVLSSLTTTRTTRHPDGTTTTTVTLKQKFADGREESEEKIHTYHEPKHDRHQPEQTVEKPKFKGWFWS</sequence>
<protein>
    <submittedName>
        <fullName evidence="3">Uncharacterized protein</fullName>
    </submittedName>
</protein>
<accession>A0AAE0WXC4</accession>
<gene>
    <name evidence="3" type="ORF">LTR78_000064</name>
</gene>
<evidence type="ECO:0000256" key="1">
    <source>
        <dbReference type="SAM" id="Coils"/>
    </source>
</evidence>
<evidence type="ECO:0000256" key="2">
    <source>
        <dbReference type="SAM" id="MobiDB-lite"/>
    </source>
</evidence>
<evidence type="ECO:0000313" key="3">
    <source>
        <dbReference type="EMBL" id="KAK3679688.1"/>
    </source>
</evidence>
<comment type="caution">
    <text evidence="3">The sequence shown here is derived from an EMBL/GenBank/DDBJ whole genome shotgun (WGS) entry which is preliminary data.</text>
</comment>
<name>A0AAE0WXC4_9PEZI</name>
<proteinExistence type="predicted"/>